<dbReference type="GO" id="GO:0044611">
    <property type="term" value="C:nuclear pore inner ring"/>
    <property type="evidence" value="ECO:0007669"/>
    <property type="project" value="TreeGrafter"/>
</dbReference>
<dbReference type="EMBL" id="CADCXU010025509">
    <property type="protein sequence ID" value="CAB0012521.1"/>
    <property type="molecule type" value="Genomic_DNA"/>
</dbReference>
<gene>
    <name evidence="5" type="ORF">NTEN_LOCUS17248</name>
    <name evidence="6" type="ORF">NTEN_LOCUS17252</name>
</gene>
<proteinExistence type="inferred from homology"/>
<evidence type="ECO:0000256" key="3">
    <source>
        <dbReference type="ARBA" id="ARBA00022448"/>
    </source>
</evidence>
<dbReference type="Proteomes" id="UP000479000">
    <property type="component" value="Unassembled WGS sequence"/>
</dbReference>
<dbReference type="EMBL" id="CADCXU010025510">
    <property type="protein sequence ID" value="CAB0012525.1"/>
    <property type="molecule type" value="Genomic_DNA"/>
</dbReference>
<dbReference type="AlphaFoldDB" id="A0A6H5HA02"/>
<evidence type="ECO:0000256" key="4">
    <source>
        <dbReference type="ARBA" id="ARBA00023242"/>
    </source>
</evidence>
<keyword evidence="4" id="KW-0539">Nucleus</keyword>
<keyword evidence="3" id="KW-0813">Transport</keyword>
<name>A0A6H5HA02_9HEMI</name>
<evidence type="ECO:0000313" key="5">
    <source>
        <dbReference type="EMBL" id="CAB0012521.1"/>
    </source>
</evidence>
<reference evidence="6 7" key="1">
    <citation type="submission" date="2020-02" db="EMBL/GenBank/DDBJ databases">
        <authorList>
            <person name="Ferguson B K."/>
        </authorList>
    </citation>
    <scope>NUCLEOTIDE SEQUENCE [LARGE SCALE GENOMIC DNA]</scope>
</reference>
<accession>A0A6H5HA02</accession>
<evidence type="ECO:0000256" key="2">
    <source>
        <dbReference type="ARBA" id="ARBA00005892"/>
    </source>
</evidence>
<dbReference type="GO" id="GO:0006999">
    <property type="term" value="P:nuclear pore organization"/>
    <property type="evidence" value="ECO:0007669"/>
    <property type="project" value="TreeGrafter"/>
</dbReference>
<comment type="subcellular location">
    <subcellularLocation>
        <location evidence="1">Nucleus</location>
    </subcellularLocation>
</comment>
<keyword evidence="7" id="KW-1185">Reference proteome</keyword>
<dbReference type="PANTHER" id="PTHR31344:SF0">
    <property type="entry name" value="NUCLEAR PORE COMPLEX PROTEIN NUP205"/>
    <property type="match status" value="1"/>
</dbReference>
<organism evidence="6 7">
    <name type="scientific">Nesidiocoris tenuis</name>
    <dbReference type="NCBI Taxonomy" id="355587"/>
    <lineage>
        <taxon>Eukaryota</taxon>
        <taxon>Metazoa</taxon>
        <taxon>Ecdysozoa</taxon>
        <taxon>Arthropoda</taxon>
        <taxon>Hexapoda</taxon>
        <taxon>Insecta</taxon>
        <taxon>Pterygota</taxon>
        <taxon>Neoptera</taxon>
        <taxon>Paraneoptera</taxon>
        <taxon>Hemiptera</taxon>
        <taxon>Heteroptera</taxon>
        <taxon>Panheteroptera</taxon>
        <taxon>Cimicomorpha</taxon>
        <taxon>Miridae</taxon>
        <taxon>Dicyphina</taxon>
        <taxon>Nesidiocoris</taxon>
    </lineage>
</organism>
<protein>
    <submittedName>
        <fullName evidence="6">Uncharacterized protein</fullName>
    </submittedName>
</protein>
<dbReference type="PANTHER" id="PTHR31344">
    <property type="entry name" value="NUCLEAR PORE COMPLEX PROTEIN NUP205"/>
    <property type="match status" value="1"/>
</dbReference>
<sequence>MFYFVPGTEEEMLEADDDDARRAITNTKKSICLFLLQTLRQGVPNVAHYLFGFDLNKEIKKTVFQQPDTPTVTELRQMSWLLKTVAIEMRVTAANQQLSQLALLVQAYTGCQKDPNVTHTANETVTLSSTSCSVMLLGVDLRQAYISESGKGDETDSKLCNFMDSNHYKLTTVITNLVKWILSSGVAPQKVRANLYAALLNFLHLAREKSVLKKKSCLDQQNRRPDFVTLLDASLAGAANTTDRSYVDVVLAQGERLIDMLCHDCSTSHDICKMLALSCLDMIVEIDPTSTSLLSSRGYLKYIIDSLLEMDKQLIQLLSNNVRSLKALYVYESKMFFLQILPFKRRSINSEHFPQAFLCRIASTRIGAEMLLDQKVLACLSVLHYVEKETDELRTEATRTLTAQVEAKKMELQACHFIIEHCLYIVWAHLDYYMLRGLSNKTFGQAPSKLPAFCFWIPTCRDLSIATFKPLGFRDLMYVHIP</sequence>
<dbReference type="InterPro" id="IPR021827">
    <property type="entry name" value="Nup186/Nup192/Nup205"/>
</dbReference>
<evidence type="ECO:0000256" key="1">
    <source>
        <dbReference type="ARBA" id="ARBA00004123"/>
    </source>
</evidence>
<dbReference type="GO" id="GO:0017056">
    <property type="term" value="F:structural constituent of nuclear pore"/>
    <property type="evidence" value="ECO:0007669"/>
    <property type="project" value="TreeGrafter"/>
</dbReference>
<dbReference type="Pfam" id="PF11894">
    <property type="entry name" value="Nup192"/>
    <property type="match status" value="1"/>
</dbReference>
<dbReference type="OrthoDB" id="2019644at2759"/>
<evidence type="ECO:0000313" key="6">
    <source>
        <dbReference type="EMBL" id="CAB0012525.1"/>
    </source>
</evidence>
<comment type="similarity">
    <text evidence="2">Belongs to the NUP186/NUP192/NUP205 family.</text>
</comment>
<evidence type="ECO:0000313" key="7">
    <source>
        <dbReference type="Proteomes" id="UP000479000"/>
    </source>
</evidence>